<dbReference type="SUPFAM" id="SSF48498">
    <property type="entry name" value="Tetracyclin repressor-like, C-terminal domain"/>
    <property type="match status" value="1"/>
</dbReference>
<evidence type="ECO:0000259" key="5">
    <source>
        <dbReference type="PROSITE" id="PS50977"/>
    </source>
</evidence>
<feature type="DNA-binding region" description="H-T-H motif" evidence="4">
    <location>
        <begin position="28"/>
        <end position="47"/>
    </location>
</feature>
<dbReference type="PANTHER" id="PTHR47506:SF1">
    <property type="entry name" value="HTH-TYPE TRANSCRIPTIONAL REGULATOR YJDC"/>
    <property type="match status" value="1"/>
</dbReference>
<keyword evidence="2 4" id="KW-0238">DNA-binding</keyword>
<reference evidence="6 7" key="1">
    <citation type="submission" date="2019-08" db="EMBL/GenBank/DDBJ databases">
        <authorList>
            <person name="Luo N."/>
        </authorList>
    </citation>
    <scope>NUCLEOTIDE SEQUENCE [LARGE SCALE GENOMIC DNA]</scope>
    <source>
        <strain evidence="6 7">NCIMB 9442</strain>
    </source>
</reference>
<proteinExistence type="predicted"/>
<keyword evidence="3" id="KW-0804">Transcription</keyword>
<organism evidence="6 7">
    <name type="scientific">Nitratidesulfovibrio oxamicus</name>
    <dbReference type="NCBI Taxonomy" id="32016"/>
    <lineage>
        <taxon>Bacteria</taxon>
        <taxon>Pseudomonadati</taxon>
        <taxon>Thermodesulfobacteriota</taxon>
        <taxon>Desulfovibrionia</taxon>
        <taxon>Desulfovibrionales</taxon>
        <taxon>Desulfovibrionaceae</taxon>
        <taxon>Nitratidesulfovibrio</taxon>
    </lineage>
</organism>
<dbReference type="InterPro" id="IPR001647">
    <property type="entry name" value="HTH_TetR"/>
</dbReference>
<dbReference type="EMBL" id="VRYY01000398">
    <property type="protein sequence ID" value="MBG3877874.1"/>
    <property type="molecule type" value="Genomic_DNA"/>
</dbReference>
<evidence type="ECO:0000256" key="3">
    <source>
        <dbReference type="ARBA" id="ARBA00023163"/>
    </source>
</evidence>
<dbReference type="PRINTS" id="PR00455">
    <property type="entry name" value="HTHTETR"/>
</dbReference>
<dbReference type="Gene3D" id="1.10.357.10">
    <property type="entry name" value="Tetracycline Repressor, domain 2"/>
    <property type="match status" value="1"/>
</dbReference>
<sequence>MKKTINRKGELLETARNIIQRVGVNAMSYADLSKIIGITTASIHHHFPRKEDLILSLIAQSREIYGNKFQEIVGSDLTSIEKLQTIAGLYEQGVRMGKMCLIGILSTEFATLGDDVRAALNVSASETIGTFARAVQMGIDAGEIVPGKRSSREIAQAFHSTLLGAQIQARCSGNLEAFENSVEVFIESIRKK</sequence>
<dbReference type="RefSeq" id="WP_196609927.1">
    <property type="nucleotide sequence ID" value="NZ_VRYY01000398.1"/>
</dbReference>
<dbReference type="InterPro" id="IPR011075">
    <property type="entry name" value="TetR_C"/>
</dbReference>
<dbReference type="Proteomes" id="UP001194469">
    <property type="component" value="Unassembled WGS sequence"/>
</dbReference>
<dbReference type="PANTHER" id="PTHR47506">
    <property type="entry name" value="TRANSCRIPTIONAL REGULATORY PROTEIN"/>
    <property type="match status" value="1"/>
</dbReference>
<gene>
    <name evidence="6" type="ORF">FVW20_12845</name>
</gene>
<comment type="caution">
    <text evidence="6">The sequence shown here is derived from an EMBL/GenBank/DDBJ whole genome shotgun (WGS) entry which is preliminary data.</text>
</comment>
<evidence type="ECO:0000256" key="1">
    <source>
        <dbReference type="ARBA" id="ARBA00023015"/>
    </source>
</evidence>
<accession>A0ABS0J670</accession>
<dbReference type="Pfam" id="PF16925">
    <property type="entry name" value="TetR_C_13"/>
    <property type="match status" value="1"/>
</dbReference>
<dbReference type="InterPro" id="IPR009057">
    <property type="entry name" value="Homeodomain-like_sf"/>
</dbReference>
<name>A0ABS0J670_9BACT</name>
<dbReference type="SUPFAM" id="SSF46689">
    <property type="entry name" value="Homeodomain-like"/>
    <property type="match status" value="1"/>
</dbReference>
<dbReference type="Pfam" id="PF00440">
    <property type="entry name" value="TetR_N"/>
    <property type="match status" value="1"/>
</dbReference>
<evidence type="ECO:0000313" key="6">
    <source>
        <dbReference type="EMBL" id="MBG3877874.1"/>
    </source>
</evidence>
<keyword evidence="1" id="KW-0805">Transcription regulation</keyword>
<dbReference type="InterPro" id="IPR036271">
    <property type="entry name" value="Tet_transcr_reg_TetR-rel_C_sf"/>
</dbReference>
<protein>
    <submittedName>
        <fullName evidence="6">TetR/AcrR family transcriptional regulator</fullName>
    </submittedName>
</protein>
<evidence type="ECO:0000256" key="2">
    <source>
        <dbReference type="ARBA" id="ARBA00023125"/>
    </source>
</evidence>
<evidence type="ECO:0000313" key="7">
    <source>
        <dbReference type="Proteomes" id="UP001194469"/>
    </source>
</evidence>
<dbReference type="PROSITE" id="PS50977">
    <property type="entry name" value="HTH_TETR_2"/>
    <property type="match status" value="1"/>
</dbReference>
<keyword evidence="7" id="KW-1185">Reference proteome</keyword>
<evidence type="ECO:0000256" key="4">
    <source>
        <dbReference type="PROSITE-ProRule" id="PRU00335"/>
    </source>
</evidence>
<feature type="domain" description="HTH tetR-type" evidence="5">
    <location>
        <begin position="5"/>
        <end position="65"/>
    </location>
</feature>